<dbReference type="Proteomes" id="UP000198217">
    <property type="component" value="Chromosome I"/>
</dbReference>
<reference evidence="1 2" key="1">
    <citation type="submission" date="2016-06" db="EMBL/GenBank/DDBJ databases">
        <authorList>
            <person name="Kjaerup R.B."/>
            <person name="Dalgaard T.S."/>
            <person name="Juul-Madsen H.R."/>
        </authorList>
    </citation>
    <scope>NUCLEOTIDE SEQUENCE [LARGE SCALE GENOMIC DNA]</scope>
    <source>
        <strain evidence="1 2">DSM 43904</strain>
    </source>
</reference>
<organism evidence="1 2">
    <name type="scientific">Micromonospora echinaurantiaca</name>
    <dbReference type="NCBI Taxonomy" id="47857"/>
    <lineage>
        <taxon>Bacteria</taxon>
        <taxon>Bacillati</taxon>
        <taxon>Actinomycetota</taxon>
        <taxon>Actinomycetes</taxon>
        <taxon>Micromonosporales</taxon>
        <taxon>Micromonosporaceae</taxon>
        <taxon>Micromonospora</taxon>
    </lineage>
</organism>
<dbReference type="AlphaFoldDB" id="A0A1C5JRE3"/>
<protein>
    <submittedName>
        <fullName evidence="1">Uncharacterized protein, contains GYD domain</fullName>
    </submittedName>
</protein>
<dbReference type="EMBL" id="LT607750">
    <property type="protein sequence ID" value="SCG72809.1"/>
    <property type="molecule type" value="Genomic_DNA"/>
</dbReference>
<evidence type="ECO:0000313" key="1">
    <source>
        <dbReference type="EMBL" id="SCG72809.1"/>
    </source>
</evidence>
<gene>
    <name evidence="1" type="ORF">GA0070609_4758</name>
</gene>
<proteinExistence type="predicted"/>
<name>A0A1C5JRE3_9ACTN</name>
<dbReference type="InterPro" id="IPR014845">
    <property type="entry name" value="GYD/TTHA1554"/>
</dbReference>
<keyword evidence="2" id="KW-1185">Reference proteome</keyword>
<evidence type="ECO:0000313" key="2">
    <source>
        <dbReference type="Proteomes" id="UP000198217"/>
    </source>
</evidence>
<sequence>MAMFLLKSTYTIDGIKGLTTDGGTKRVEVVRKMIEGAGGRMESMYFGFGADDTYVVCDLPDHKTAAALAIDIRAAGGVDTRVTPILTADEIDEATRERLEYQPPGR</sequence>
<dbReference type="Pfam" id="PF08734">
    <property type="entry name" value="GYD"/>
    <property type="match status" value="1"/>
</dbReference>
<accession>A0A1C5JRE3</accession>